<dbReference type="SMART" id="SM00342">
    <property type="entry name" value="HTH_ARAC"/>
    <property type="match status" value="1"/>
</dbReference>
<dbReference type="Pfam" id="PF12833">
    <property type="entry name" value="HTH_18"/>
    <property type="match status" value="1"/>
</dbReference>
<keyword evidence="1" id="KW-0805">Transcription regulation</keyword>
<dbReference type="Gene3D" id="3.40.50.880">
    <property type="match status" value="1"/>
</dbReference>
<dbReference type="EMBL" id="FOLL01000012">
    <property type="protein sequence ID" value="SFC47811.1"/>
    <property type="molecule type" value="Genomic_DNA"/>
</dbReference>
<dbReference type="InterPro" id="IPR002818">
    <property type="entry name" value="DJ-1/PfpI"/>
</dbReference>
<dbReference type="GO" id="GO:0043565">
    <property type="term" value="F:sequence-specific DNA binding"/>
    <property type="evidence" value="ECO:0007669"/>
    <property type="project" value="InterPro"/>
</dbReference>
<dbReference type="InterPro" id="IPR029062">
    <property type="entry name" value="Class_I_gatase-like"/>
</dbReference>
<protein>
    <submittedName>
        <fullName evidence="4">Transcriptional regulator GlxA family, contains an amidase domain and an AraC-type DNA-binding HTH domain</fullName>
    </submittedName>
</protein>
<dbReference type="Pfam" id="PF01965">
    <property type="entry name" value="DJ-1_PfpI"/>
    <property type="match status" value="1"/>
</dbReference>
<name>A0A1I1JI18_9SPHI</name>
<dbReference type="Proteomes" id="UP000199577">
    <property type="component" value="Unassembled WGS sequence"/>
</dbReference>
<keyword evidence="4" id="KW-0238">DNA-binding</keyword>
<accession>A0A1I1JI18</accession>
<organism evidence="4 5">
    <name type="scientific">Parapedobacter composti</name>
    <dbReference type="NCBI Taxonomy" id="623281"/>
    <lineage>
        <taxon>Bacteria</taxon>
        <taxon>Pseudomonadati</taxon>
        <taxon>Bacteroidota</taxon>
        <taxon>Sphingobacteriia</taxon>
        <taxon>Sphingobacteriales</taxon>
        <taxon>Sphingobacteriaceae</taxon>
        <taxon>Parapedobacter</taxon>
    </lineage>
</organism>
<sequence>MQLSIILTSQYRLLSLAAIVDVFETANRFLKEAGRTELFRITFVGPAKTKSLPEGVNHLPYVSLDDTPCYDVVFVPAFGPVDLTKALDENNCFIPWLHRQHALGATLASNCTGAFLLAASGLLNDRKATTHVDAADKLAACFPKIRLQKDAVVAYDANIYTSGGATSGFHLKLALIQKYCGREMAVRIAKVFAIDMDRENQAHFSHFDPIESHDDELVMRVQHKIKNQFTELKSVEEAIADIPASRRNFVRRFKQATGLTPIRYLQKTKIEAAKKMLENTEKGLLEIMLSAGYNDMKNFRQLFKENTGMTPKAYRDKFAMRFDPIIIYKAP</sequence>
<keyword evidence="2" id="KW-0804">Transcription</keyword>
<keyword evidence="5" id="KW-1185">Reference proteome</keyword>
<evidence type="ECO:0000259" key="3">
    <source>
        <dbReference type="PROSITE" id="PS01124"/>
    </source>
</evidence>
<dbReference type="InterPro" id="IPR009057">
    <property type="entry name" value="Homeodomain-like_sf"/>
</dbReference>
<dbReference type="OrthoDB" id="9803764at2"/>
<dbReference type="Gene3D" id="1.10.10.60">
    <property type="entry name" value="Homeodomain-like"/>
    <property type="match status" value="2"/>
</dbReference>
<dbReference type="AlphaFoldDB" id="A0A1I1JI18"/>
<dbReference type="PANTHER" id="PTHR43130">
    <property type="entry name" value="ARAC-FAMILY TRANSCRIPTIONAL REGULATOR"/>
    <property type="match status" value="1"/>
</dbReference>
<evidence type="ECO:0000256" key="1">
    <source>
        <dbReference type="ARBA" id="ARBA00023015"/>
    </source>
</evidence>
<evidence type="ECO:0000313" key="5">
    <source>
        <dbReference type="Proteomes" id="UP000199577"/>
    </source>
</evidence>
<dbReference type="SUPFAM" id="SSF46689">
    <property type="entry name" value="Homeodomain-like"/>
    <property type="match status" value="2"/>
</dbReference>
<feature type="domain" description="HTH araC/xylS-type" evidence="3">
    <location>
        <begin position="219"/>
        <end position="317"/>
    </location>
</feature>
<dbReference type="STRING" id="623281.SAMN05421747_11231"/>
<dbReference type="GO" id="GO:0003700">
    <property type="term" value="F:DNA-binding transcription factor activity"/>
    <property type="evidence" value="ECO:0007669"/>
    <property type="project" value="InterPro"/>
</dbReference>
<evidence type="ECO:0000256" key="2">
    <source>
        <dbReference type="ARBA" id="ARBA00023163"/>
    </source>
</evidence>
<dbReference type="PROSITE" id="PS01124">
    <property type="entry name" value="HTH_ARAC_FAMILY_2"/>
    <property type="match status" value="1"/>
</dbReference>
<proteinExistence type="predicted"/>
<dbReference type="SUPFAM" id="SSF52317">
    <property type="entry name" value="Class I glutamine amidotransferase-like"/>
    <property type="match status" value="1"/>
</dbReference>
<evidence type="ECO:0000313" key="4">
    <source>
        <dbReference type="EMBL" id="SFC47811.1"/>
    </source>
</evidence>
<dbReference type="InterPro" id="IPR018060">
    <property type="entry name" value="HTH_AraC"/>
</dbReference>
<dbReference type="PANTHER" id="PTHR43130:SF3">
    <property type="entry name" value="HTH-TYPE TRANSCRIPTIONAL REGULATOR RV1931C"/>
    <property type="match status" value="1"/>
</dbReference>
<dbReference type="InterPro" id="IPR052158">
    <property type="entry name" value="INH-QAR"/>
</dbReference>
<reference evidence="4 5" key="1">
    <citation type="submission" date="2016-10" db="EMBL/GenBank/DDBJ databases">
        <authorList>
            <person name="de Groot N.N."/>
        </authorList>
    </citation>
    <scope>NUCLEOTIDE SEQUENCE [LARGE SCALE GENOMIC DNA]</scope>
    <source>
        <strain evidence="4 5">DSM 22900</strain>
    </source>
</reference>
<gene>
    <name evidence="4" type="ORF">SAMN05421747_11231</name>
</gene>